<evidence type="ECO:0000313" key="2">
    <source>
        <dbReference type="Proteomes" id="UP000612585"/>
    </source>
</evidence>
<dbReference type="AlphaFoldDB" id="A0A8J3ZLA0"/>
<keyword evidence="2" id="KW-1185">Reference proteome</keyword>
<dbReference type="EMBL" id="BOPG01000096">
    <property type="protein sequence ID" value="GIJ63500.1"/>
    <property type="molecule type" value="Genomic_DNA"/>
</dbReference>
<evidence type="ECO:0000313" key="1">
    <source>
        <dbReference type="EMBL" id="GIJ63500.1"/>
    </source>
</evidence>
<protein>
    <submittedName>
        <fullName evidence="1">Uncharacterized protein</fullName>
    </submittedName>
</protein>
<gene>
    <name evidence="1" type="ORF">Vau01_110160</name>
</gene>
<accession>A0A8J3ZLA0</accession>
<sequence length="62" mass="6787">MTDSLLRFADRMLERLVPKTTAKADTTFWRTCYCSGGIKRIQRCHTAGGTTSCEPCILGGGC</sequence>
<organism evidence="1 2">
    <name type="scientific">Virgisporangium aurantiacum</name>
    <dbReference type="NCBI Taxonomy" id="175570"/>
    <lineage>
        <taxon>Bacteria</taxon>
        <taxon>Bacillati</taxon>
        <taxon>Actinomycetota</taxon>
        <taxon>Actinomycetes</taxon>
        <taxon>Micromonosporales</taxon>
        <taxon>Micromonosporaceae</taxon>
        <taxon>Virgisporangium</taxon>
    </lineage>
</organism>
<name>A0A8J3ZLA0_9ACTN</name>
<dbReference type="RefSeq" id="WP_204010133.1">
    <property type="nucleotide sequence ID" value="NZ_BOPG01000096.1"/>
</dbReference>
<proteinExistence type="predicted"/>
<comment type="caution">
    <text evidence="1">The sequence shown here is derived from an EMBL/GenBank/DDBJ whole genome shotgun (WGS) entry which is preliminary data.</text>
</comment>
<dbReference type="Proteomes" id="UP000612585">
    <property type="component" value="Unassembled WGS sequence"/>
</dbReference>
<reference evidence="1" key="1">
    <citation type="submission" date="2021-01" db="EMBL/GenBank/DDBJ databases">
        <title>Whole genome shotgun sequence of Virgisporangium aurantiacum NBRC 16421.</title>
        <authorList>
            <person name="Komaki H."/>
            <person name="Tamura T."/>
        </authorList>
    </citation>
    <scope>NUCLEOTIDE SEQUENCE</scope>
    <source>
        <strain evidence="1">NBRC 16421</strain>
    </source>
</reference>